<dbReference type="Proteomes" id="UP001620626">
    <property type="component" value="Unassembled WGS sequence"/>
</dbReference>
<keyword evidence="3" id="KW-1185">Reference proteome</keyword>
<evidence type="ECO:0000313" key="3">
    <source>
        <dbReference type="Proteomes" id="UP001620626"/>
    </source>
</evidence>
<proteinExistence type="predicted"/>
<feature type="compositionally biased region" description="Low complexity" evidence="1">
    <location>
        <begin position="9"/>
        <end position="25"/>
    </location>
</feature>
<feature type="region of interest" description="Disordered" evidence="1">
    <location>
        <begin position="1"/>
        <end position="46"/>
    </location>
</feature>
<dbReference type="Gene3D" id="2.30.29.30">
    <property type="entry name" value="Pleckstrin-homology domain (PH domain)/Phosphotyrosine-binding domain (PTB)"/>
    <property type="match status" value="1"/>
</dbReference>
<evidence type="ECO:0000313" key="2">
    <source>
        <dbReference type="EMBL" id="KAL3082324.1"/>
    </source>
</evidence>
<protein>
    <submittedName>
        <fullName evidence="2">Uncharacterized protein</fullName>
    </submittedName>
</protein>
<dbReference type="EMBL" id="JBICBT010001112">
    <property type="protein sequence ID" value="KAL3082324.1"/>
    <property type="molecule type" value="Genomic_DNA"/>
</dbReference>
<name>A0ABD2IQM8_9BILA</name>
<dbReference type="InterPro" id="IPR011993">
    <property type="entry name" value="PH-like_dom_sf"/>
</dbReference>
<accession>A0ABD2IQM8</accession>
<evidence type="ECO:0000256" key="1">
    <source>
        <dbReference type="SAM" id="MobiDB-lite"/>
    </source>
</evidence>
<sequence length="136" mass="14853">MQQIIRAHSPSSSLISSPSSAGASSTLQEGDGVRKSGPIVLLNSNNSKKKGQSMYAVLSERALELHESEKAQRKKKGTKSIVDLSKCFNVSQQVSDQSREWWAIRRAGNFEKSIGEMGNACPHRGPTLIRKLITSN</sequence>
<gene>
    <name evidence="2" type="ORF">niasHT_031497</name>
</gene>
<comment type="caution">
    <text evidence="2">The sequence shown here is derived from an EMBL/GenBank/DDBJ whole genome shotgun (WGS) entry which is preliminary data.</text>
</comment>
<reference evidence="2 3" key="1">
    <citation type="submission" date="2024-10" db="EMBL/GenBank/DDBJ databases">
        <authorList>
            <person name="Kim D."/>
        </authorList>
    </citation>
    <scope>NUCLEOTIDE SEQUENCE [LARGE SCALE GENOMIC DNA]</scope>
    <source>
        <strain evidence="2">BH-2024</strain>
    </source>
</reference>
<dbReference type="AlphaFoldDB" id="A0ABD2IQM8"/>
<organism evidence="2 3">
    <name type="scientific">Heterodera trifolii</name>
    <dbReference type="NCBI Taxonomy" id="157864"/>
    <lineage>
        <taxon>Eukaryota</taxon>
        <taxon>Metazoa</taxon>
        <taxon>Ecdysozoa</taxon>
        <taxon>Nematoda</taxon>
        <taxon>Chromadorea</taxon>
        <taxon>Rhabditida</taxon>
        <taxon>Tylenchina</taxon>
        <taxon>Tylenchomorpha</taxon>
        <taxon>Tylenchoidea</taxon>
        <taxon>Heteroderidae</taxon>
        <taxon>Heteroderinae</taxon>
        <taxon>Heterodera</taxon>
    </lineage>
</organism>